<sequence length="132" mass="14506">MTKIMSLDQLKTLRDNVKNKVDLRVKGENVENMVVVRVAMATCGIASGAREVMNYLAELIRDEDIENVVITQSGCMGYCYAEPTIEVTLPGKEPVVYGNVDKAKAKEILEKHILGGEMADGIIPAIHKSLDE</sequence>
<dbReference type="InterPro" id="IPR036249">
    <property type="entry name" value="Thioredoxin-like_sf"/>
</dbReference>
<evidence type="ECO:0000313" key="2">
    <source>
        <dbReference type="Proteomes" id="UP000655830"/>
    </source>
</evidence>
<dbReference type="EMBL" id="JACRSY010000009">
    <property type="protein sequence ID" value="MBC8579311.1"/>
    <property type="molecule type" value="Genomic_DNA"/>
</dbReference>
<keyword evidence="2" id="KW-1185">Reference proteome</keyword>
<protein>
    <submittedName>
        <fullName evidence="1">(2Fe-2S) ferredoxin domain-containing protein</fullName>
    </submittedName>
</protein>
<proteinExistence type="predicted"/>
<name>A0A926EE12_9FIRM</name>
<dbReference type="Proteomes" id="UP000655830">
    <property type="component" value="Unassembled WGS sequence"/>
</dbReference>
<comment type="caution">
    <text evidence="1">The sequence shown here is derived from an EMBL/GenBank/DDBJ whole genome shotgun (WGS) entry which is preliminary data.</text>
</comment>
<dbReference type="Gene3D" id="3.40.30.10">
    <property type="entry name" value="Glutaredoxin"/>
    <property type="match status" value="1"/>
</dbReference>
<dbReference type="AlphaFoldDB" id="A0A926EE12"/>
<evidence type="ECO:0000313" key="1">
    <source>
        <dbReference type="EMBL" id="MBC8579311.1"/>
    </source>
</evidence>
<accession>A0A926EE12</accession>
<gene>
    <name evidence="1" type="ORF">H8718_07205</name>
</gene>
<dbReference type="SUPFAM" id="SSF52833">
    <property type="entry name" value="Thioredoxin-like"/>
    <property type="match status" value="1"/>
</dbReference>
<dbReference type="CDD" id="cd02980">
    <property type="entry name" value="TRX_Fd_family"/>
    <property type="match status" value="1"/>
</dbReference>
<organism evidence="1 2">
    <name type="scientific">Zhenhengia yiwuensis</name>
    <dbReference type="NCBI Taxonomy" id="2763666"/>
    <lineage>
        <taxon>Bacteria</taxon>
        <taxon>Bacillati</taxon>
        <taxon>Bacillota</taxon>
        <taxon>Clostridia</taxon>
        <taxon>Lachnospirales</taxon>
        <taxon>Lachnospiraceae</taxon>
        <taxon>Zhenhengia</taxon>
    </lineage>
</organism>
<reference evidence="1" key="1">
    <citation type="submission" date="2020-08" db="EMBL/GenBank/DDBJ databases">
        <title>Genome public.</title>
        <authorList>
            <person name="Liu C."/>
            <person name="Sun Q."/>
        </authorList>
    </citation>
    <scope>NUCLEOTIDE SEQUENCE</scope>
    <source>
        <strain evidence="1">NSJ-12</strain>
    </source>
</reference>
<dbReference type="RefSeq" id="WP_249332424.1">
    <property type="nucleotide sequence ID" value="NZ_JACRSY010000009.1"/>
</dbReference>